<proteinExistence type="predicted"/>
<sequence length="91" mass="10554">MLMKRINPFSVIEERKYSATLKIYKEDKKHARRDPSPIKTASRIGRDTWPQSPNRNRAKGASILKDATDYREITDAITSERIPNNTRNVPK</sequence>
<feature type="region of interest" description="Disordered" evidence="1">
    <location>
        <begin position="28"/>
        <end position="57"/>
    </location>
</feature>
<reference evidence="2 3" key="1">
    <citation type="submission" date="2020-02" db="EMBL/GenBank/DDBJ databases">
        <authorList>
            <person name="Ferguson B K."/>
        </authorList>
    </citation>
    <scope>NUCLEOTIDE SEQUENCE [LARGE SCALE GENOMIC DNA]</scope>
</reference>
<dbReference type="EMBL" id="CADCXV010000406">
    <property type="protein sequence ID" value="CAB0030014.1"/>
    <property type="molecule type" value="Genomic_DNA"/>
</dbReference>
<gene>
    <name evidence="2" type="ORF">TBRA_LOCUS2030</name>
</gene>
<protein>
    <submittedName>
        <fullName evidence="2">Uncharacterized protein</fullName>
    </submittedName>
</protein>
<name>A0A6H5I0L9_9HYME</name>
<evidence type="ECO:0000256" key="1">
    <source>
        <dbReference type="SAM" id="MobiDB-lite"/>
    </source>
</evidence>
<evidence type="ECO:0000313" key="3">
    <source>
        <dbReference type="Proteomes" id="UP000479190"/>
    </source>
</evidence>
<keyword evidence="3" id="KW-1185">Reference proteome</keyword>
<accession>A0A6H5I0L9</accession>
<evidence type="ECO:0000313" key="2">
    <source>
        <dbReference type="EMBL" id="CAB0030014.1"/>
    </source>
</evidence>
<dbReference type="Proteomes" id="UP000479190">
    <property type="component" value="Unassembled WGS sequence"/>
</dbReference>
<organism evidence="2 3">
    <name type="scientific">Trichogramma brassicae</name>
    <dbReference type="NCBI Taxonomy" id="86971"/>
    <lineage>
        <taxon>Eukaryota</taxon>
        <taxon>Metazoa</taxon>
        <taxon>Ecdysozoa</taxon>
        <taxon>Arthropoda</taxon>
        <taxon>Hexapoda</taxon>
        <taxon>Insecta</taxon>
        <taxon>Pterygota</taxon>
        <taxon>Neoptera</taxon>
        <taxon>Endopterygota</taxon>
        <taxon>Hymenoptera</taxon>
        <taxon>Apocrita</taxon>
        <taxon>Proctotrupomorpha</taxon>
        <taxon>Chalcidoidea</taxon>
        <taxon>Trichogrammatidae</taxon>
        <taxon>Trichogramma</taxon>
    </lineage>
</organism>
<dbReference type="AlphaFoldDB" id="A0A6H5I0L9"/>